<dbReference type="PRINTS" id="PR00081">
    <property type="entry name" value="GDHRDH"/>
</dbReference>
<name>A0A382Y664_9ZZZZ</name>
<dbReference type="PANTHER" id="PTHR42879">
    <property type="entry name" value="3-OXOACYL-(ACYL-CARRIER-PROTEIN) REDUCTASE"/>
    <property type="match status" value="1"/>
</dbReference>
<accession>A0A382Y664</accession>
<sequence>MKLKKAIVLGSSKGIGKAIADQLSGLNLDVVTVSSKTLDTSNLSQVKSFIKKHKNTDILVLNTGGPPPIDFKNITEKDWLKYHNQLFLSFCLILQKMIVNKGGYIFLITSFNIKEPDSKLVLSNSYRVAFTSIFKTLSL</sequence>
<dbReference type="InterPro" id="IPR050259">
    <property type="entry name" value="SDR"/>
</dbReference>
<dbReference type="AlphaFoldDB" id="A0A382Y664"/>
<feature type="non-terminal residue" evidence="2">
    <location>
        <position position="139"/>
    </location>
</feature>
<dbReference type="Gene3D" id="3.40.50.720">
    <property type="entry name" value="NAD(P)-binding Rossmann-like Domain"/>
    <property type="match status" value="1"/>
</dbReference>
<comment type="similarity">
    <text evidence="1">Belongs to the short-chain dehydrogenases/reductases (SDR) family.</text>
</comment>
<dbReference type="InterPro" id="IPR036291">
    <property type="entry name" value="NAD(P)-bd_dom_sf"/>
</dbReference>
<protein>
    <recommendedName>
        <fullName evidence="3">Short-chain dehydrogenase</fullName>
    </recommendedName>
</protein>
<gene>
    <name evidence="2" type="ORF">METZ01_LOCUS431681</name>
</gene>
<evidence type="ECO:0000313" key="2">
    <source>
        <dbReference type="EMBL" id="SVD78827.1"/>
    </source>
</evidence>
<dbReference type="EMBL" id="UINC01173302">
    <property type="protein sequence ID" value="SVD78827.1"/>
    <property type="molecule type" value="Genomic_DNA"/>
</dbReference>
<dbReference type="InterPro" id="IPR002347">
    <property type="entry name" value="SDR_fam"/>
</dbReference>
<feature type="non-terminal residue" evidence="2">
    <location>
        <position position="1"/>
    </location>
</feature>
<reference evidence="2" key="1">
    <citation type="submission" date="2018-05" db="EMBL/GenBank/DDBJ databases">
        <authorList>
            <person name="Lanie J.A."/>
            <person name="Ng W.-L."/>
            <person name="Kazmierczak K.M."/>
            <person name="Andrzejewski T.M."/>
            <person name="Davidsen T.M."/>
            <person name="Wayne K.J."/>
            <person name="Tettelin H."/>
            <person name="Glass J.I."/>
            <person name="Rusch D."/>
            <person name="Podicherti R."/>
            <person name="Tsui H.-C.T."/>
            <person name="Winkler M.E."/>
        </authorList>
    </citation>
    <scope>NUCLEOTIDE SEQUENCE</scope>
</reference>
<evidence type="ECO:0000256" key="1">
    <source>
        <dbReference type="ARBA" id="ARBA00006484"/>
    </source>
</evidence>
<proteinExistence type="inferred from homology"/>
<organism evidence="2">
    <name type="scientific">marine metagenome</name>
    <dbReference type="NCBI Taxonomy" id="408172"/>
    <lineage>
        <taxon>unclassified sequences</taxon>
        <taxon>metagenomes</taxon>
        <taxon>ecological metagenomes</taxon>
    </lineage>
</organism>
<evidence type="ECO:0008006" key="3">
    <source>
        <dbReference type="Google" id="ProtNLM"/>
    </source>
</evidence>
<dbReference type="PANTHER" id="PTHR42879:SF6">
    <property type="entry name" value="NADPH-DEPENDENT REDUCTASE BACG"/>
    <property type="match status" value="1"/>
</dbReference>
<dbReference type="SUPFAM" id="SSF51735">
    <property type="entry name" value="NAD(P)-binding Rossmann-fold domains"/>
    <property type="match status" value="1"/>
</dbReference>